<keyword evidence="1" id="KW-0472">Membrane</keyword>
<dbReference type="EMBL" id="MFMT01000005">
    <property type="protein sequence ID" value="OGG89185.1"/>
    <property type="molecule type" value="Genomic_DNA"/>
</dbReference>
<gene>
    <name evidence="3" type="ORF">A2592_00515</name>
</gene>
<evidence type="ECO:0000313" key="3">
    <source>
        <dbReference type="EMBL" id="OGG89185.1"/>
    </source>
</evidence>
<accession>A0A1F6FTL5</accession>
<feature type="transmembrane region" description="Helical" evidence="1">
    <location>
        <begin position="15"/>
        <end position="34"/>
    </location>
</feature>
<keyword evidence="1" id="KW-0812">Transmembrane</keyword>
<keyword evidence="1" id="KW-1133">Transmembrane helix</keyword>
<sequence>MMDRYGYGSGFEGGHFIMMIFTFLLVVFGVVALLRYARGEHYHHDGSHGNTSDNALEILKARYAKGEIEKEEFESKKKDLTR</sequence>
<protein>
    <recommendedName>
        <fullName evidence="2">SHOCT domain-containing protein</fullName>
    </recommendedName>
</protein>
<evidence type="ECO:0000259" key="2">
    <source>
        <dbReference type="Pfam" id="PF09851"/>
    </source>
</evidence>
<evidence type="ECO:0000256" key="1">
    <source>
        <dbReference type="SAM" id="Phobius"/>
    </source>
</evidence>
<evidence type="ECO:0000313" key="4">
    <source>
        <dbReference type="Proteomes" id="UP000179230"/>
    </source>
</evidence>
<organism evidence="3 4">
    <name type="scientific">Candidatus Kaiserbacteria bacterium RIFOXYD1_FULL_42_15</name>
    <dbReference type="NCBI Taxonomy" id="1798532"/>
    <lineage>
        <taxon>Bacteria</taxon>
        <taxon>Candidatus Kaiseribacteriota</taxon>
    </lineage>
</organism>
<comment type="caution">
    <text evidence="3">The sequence shown here is derived from an EMBL/GenBank/DDBJ whole genome shotgun (WGS) entry which is preliminary data.</text>
</comment>
<dbReference type="Proteomes" id="UP000179230">
    <property type="component" value="Unassembled WGS sequence"/>
</dbReference>
<feature type="domain" description="SHOCT" evidence="2">
    <location>
        <begin position="55"/>
        <end position="80"/>
    </location>
</feature>
<dbReference type="AlphaFoldDB" id="A0A1F6FTL5"/>
<dbReference type="Pfam" id="PF09851">
    <property type="entry name" value="SHOCT"/>
    <property type="match status" value="1"/>
</dbReference>
<reference evidence="3 4" key="1">
    <citation type="journal article" date="2016" name="Nat. Commun.">
        <title>Thousands of microbial genomes shed light on interconnected biogeochemical processes in an aquifer system.</title>
        <authorList>
            <person name="Anantharaman K."/>
            <person name="Brown C.T."/>
            <person name="Hug L.A."/>
            <person name="Sharon I."/>
            <person name="Castelle C.J."/>
            <person name="Probst A.J."/>
            <person name="Thomas B.C."/>
            <person name="Singh A."/>
            <person name="Wilkins M.J."/>
            <person name="Karaoz U."/>
            <person name="Brodie E.L."/>
            <person name="Williams K.H."/>
            <person name="Hubbard S.S."/>
            <person name="Banfield J.F."/>
        </authorList>
    </citation>
    <scope>NUCLEOTIDE SEQUENCE [LARGE SCALE GENOMIC DNA]</scope>
</reference>
<dbReference type="InterPro" id="IPR018649">
    <property type="entry name" value="SHOCT"/>
</dbReference>
<proteinExistence type="predicted"/>
<name>A0A1F6FTL5_9BACT</name>